<name>A0ABQ8UTJ7_9EUKA</name>
<gene>
    <name evidence="6" type="ORF">PAPYR_1963</name>
</gene>
<comment type="subcellular location">
    <subcellularLocation>
        <location evidence="4">Cytoplasm</location>
    </subcellularLocation>
    <subcellularLocation>
        <location evidence="4">Nucleus</location>
    </subcellularLocation>
</comment>
<feature type="site" description="Important for substrate specificity" evidence="4">
    <location>
        <position position="221"/>
    </location>
</feature>
<keyword evidence="4" id="KW-0963">Cytoplasm</keyword>
<keyword evidence="1 4" id="KW-0328">Glycosyltransferase</keyword>
<dbReference type="CDD" id="cd09010">
    <property type="entry name" value="MTAP_SsMTAPII_like_MTIP"/>
    <property type="match status" value="1"/>
</dbReference>
<organism evidence="6 7">
    <name type="scientific">Paratrimastix pyriformis</name>
    <dbReference type="NCBI Taxonomy" id="342808"/>
    <lineage>
        <taxon>Eukaryota</taxon>
        <taxon>Metamonada</taxon>
        <taxon>Preaxostyla</taxon>
        <taxon>Paratrimastigidae</taxon>
        <taxon>Paratrimastix</taxon>
    </lineage>
</organism>
<evidence type="ECO:0000256" key="1">
    <source>
        <dbReference type="ARBA" id="ARBA00022676"/>
    </source>
</evidence>
<dbReference type="Pfam" id="PF01048">
    <property type="entry name" value="PNP_UDP_1"/>
    <property type="match status" value="1"/>
</dbReference>
<dbReference type="InterPro" id="IPR000845">
    <property type="entry name" value="Nucleoside_phosphorylase_d"/>
</dbReference>
<feature type="site" description="Important for substrate specificity" evidence="4">
    <location>
        <position position="166"/>
    </location>
</feature>
<accession>A0ABQ8UTJ7</accession>
<evidence type="ECO:0000313" key="7">
    <source>
        <dbReference type="Proteomes" id="UP001141327"/>
    </source>
</evidence>
<evidence type="ECO:0000256" key="3">
    <source>
        <dbReference type="ARBA" id="ARBA00022726"/>
    </source>
</evidence>
<evidence type="ECO:0000259" key="5">
    <source>
        <dbReference type="Pfam" id="PF01048"/>
    </source>
</evidence>
<evidence type="ECO:0000313" key="6">
    <source>
        <dbReference type="EMBL" id="KAJ4461401.1"/>
    </source>
</evidence>
<feature type="binding site" evidence="4">
    <location>
        <position position="184"/>
    </location>
    <ligand>
        <name>substrate</name>
    </ligand>
</feature>
<evidence type="ECO:0000256" key="2">
    <source>
        <dbReference type="ARBA" id="ARBA00022679"/>
    </source>
</evidence>
<keyword evidence="7" id="KW-1185">Reference proteome</keyword>
<feature type="domain" description="Nucleoside phosphorylase" evidence="5">
    <location>
        <begin position="5"/>
        <end position="243"/>
    </location>
</feature>
<comment type="subunit">
    <text evidence="4">Homotrimer.</text>
</comment>
<proteinExistence type="inferred from homology"/>
<dbReference type="Gene3D" id="3.40.50.1580">
    <property type="entry name" value="Nucleoside phosphorylase domain"/>
    <property type="match status" value="1"/>
</dbReference>
<comment type="pathway">
    <text evidence="4">Amino-acid biosynthesis; L-methionine biosynthesis via salvage pathway; S-methyl-5-thio-alpha-D-ribose 1-phosphate from S-methyl-5'-thioadenosine (phosphorylase route): step 1/1.</text>
</comment>
<evidence type="ECO:0000256" key="4">
    <source>
        <dbReference type="HAMAP-Rule" id="MF_03155"/>
    </source>
</evidence>
<comment type="caution">
    <text evidence="6">The sequence shown here is derived from an EMBL/GenBank/DDBJ whole genome shotgun (WGS) entry which is preliminary data.</text>
</comment>
<protein>
    <recommendedName>
        <fullName evidence="4">S-methyl-5'-thioadenosine phosphorylase</fullName>
        <ecNumber evidence="4">2.4.2.28</ecNumber>
    </recommendedName>
    <alternativeName>
        <fullName evidence="4">5'-methylthioadenosine phosphorylase</fullName>
        <shortName evidence="4">MTA phosphorylase</shortName>
        <shortName evidence="4">MTAP</shortName>
        <shortName evidence="4">MTAPase</shortName>
    </alternativeName>
</protein>
<comment type="catalytic activity">
    <reaction evidence="4">
        <text>S-methyl-5'-thioadenosine + phosphate = 5-(methylsulfanyl)-alpha-D-ribose 1-phosphate + adenine</text>
        <dbReference type="Rhea" id="RHEA:11852"/>
        <dbReference type="ChEBI" id="CHEBI:16708"/>
        <dbReference type="ChEBI" id="CHEBI:17509"/>
        <dbReference type="ChEBI" id="CHEBI:43474"/>
        <dbReference type="ChEBI" id="CHEBI:58533"/>
        <dbReference type="EC" id="2.4.2.28"/>
    </reaction>
</comment>
<dbReference type="InterPro" id="IPR035994">
    <property type="entry name" value="Nucleoside_phosphorylase_sf"/>
</dbReference>
<feature type="binding site" evidence="4">
    <location>
        <begin position="53"/>
        <end position="54"/>
    </location>
    <ligand>
        <name>phosphate</name>
        <dbReference type="ChEBI" id="CHEBI:43474"/>
    </ligand>
</feature>
<dbReference type="EC" id="2.4.2.28" evidence="4"/>
<dbReference type="Proteomes" id="UP001141327">
    <property type="component" value="Unassembled WGS sequence"/>
</dbReference>
<sequence length="270" mass="29296">MSIVVGIIGGTGLEDPSILTEKTEKEVMTKYGAPSGPLTCGKIAGVRVVILPRHGKDHRFSPSDVPYLANIAALKAEGVTHIIAATACGSLQEEMHPGDLCILDQFIDRTTKRPQTFAEPPTIYHLPMADPFCAPLRRLLSRGCEELHIAHHDQGTMVTIEGPRFSTRAESRMFRAWGGQLINMTTVPEVVLAREAGIHYAAVGLVTDYDSWRECAEHVTIEHVFGVLRGNAQKTTDLIKHVLATIGQTGTILAEDSCDCATSAEAARMN</sequence>
<feature type="binding site" evidence="4">
    <location>
        <position position="185"/>
    </location>
    <ligand>
        <name>phosphate</name>
        <dbReference type="ChEBI" id="CHEBI:43474"/>
    </ligand>
</feature>
<dbReference type="NCBIfam" id="TIGR01694">
    <property type="entry name" value="MTAP"/>
    <property type="match status" value="1"/>
</dbReference>
<feature type="binding site" evidence="4">
    <location>
        <begin position="86"/>
        <end position="87"/>
    </location>
    <ligand>
        <name>phosphate</name>
        <dbReference type="ChEBI" id="CHEBI:43474"/>
    </ligand>
</feature>
<keyword evidence="2 4" id="KW-0808">Transferase</keyword>
<dbReference type="InterPro" id="IPR010044">
    <property type="entry name" value="MTAP"/>
</dbReference>
<dbReference type="PANTHER" id="PTHR42679:SF2">
    <property type="entry name" value="S-METHYL-5'-THIOADENOSINE PHOSPHORYLASE"/>
    <property type="match status" value="1"/>
</dbReference>
<feature type="binding site" evidence="4">
    <location>
        <begin position="208"/>
        <end position="210"/>
    </location>
    <ligand>
        <name>substrate</name>
    </ligand>
</feature>
<comment type="similarity">
    <text evidence="4">Belongs to the PNP/MTAP phosphorylase family. MTAP subfamily.</text>
</comment>
<dbReference type="SUPFAM" id="SSF53167">
    <property type="entry name" value="Purine and uridine phosphorylases"/>
    <property type="match status" value="1"/>
</dbReference>
<dbReference type="PROSITE" id="PS01240">
    <property type="entry name" value="PNP_MTAP_2"/>
    <property type="match status" value="1"/>
</dbReference>
<dbReference type="HAMAP" id="MF_01963">
    <property type="entry name" value="MTAP"/>
    <property type="match status" value="1"/>
</dbReference>
<dbReference type="InterPro" id="IPR018099">
    <property type="entry name" value="Purine_phosphorylase-2_CS"/>
</dbReference>
<dbReference type="EMBL" id="JAPMOS010000007">
    <property type="protein sequence ID" value="KAJ4461401.1"/>
    <property type="molecule type" value="Genomic_DNA"/>
</dbReference>
<reference evidence="6" key="1">
    <citation type="journal article" date="2022" name="bioRxiv">
        <title>Genomics of Preaxostyla Flagellates Illuminates Evolutionary Transitions and the Path Towards Mitochondrial Loss.</title>
        <authorList>
            <person name="Novak L.V.F."/>
            <person name="Treitli S.C."/>
            <person name="Pyrih J."/>
            <person name="Halakuc P."/>
            <person name="Pipaliya S.V."/>
            <person name="Vacek V."/>
            <person name="Brzon O."/>
            <person name="Soukal P."/>
            <person name="Eme L."/>
            <person name="Dacks J.B."/>
            <person name="Karnkowska A."/>
            <person name="Elias M."/>
            <person name="Hampl V."/>
        </authorList>
    </citation>
    <scope>NUCLEOTIDE SEQUENCE</scope>
    <source>
        <strain evidence="6">RCP-MX</strain>
    </source>
</reference>
<comment type="function">
    <text evidence="4">Catalyzes the reversible phosphorylation of S-methyl-5'-thioadenosine (MTA) to adenine and 5-methylthioribose-1-phosphate. Involved in the breakdown of MTA, a major by-product of polyamine biosynthesis. Responsible for the first step in the methionine salvage pathway after MTA has been generated from S-adenosylmethionine. Has broad substrate specificity with 6-aminopurine nucleosides as preferred substrates.</text>
</comment>
<dbReference type="PANTHER" id="PTHR42679">
    <property type="entry name" value="S-METHYL-5'-THIOADENOSINE PHOSPHORYLASE"/>
    <property type="match status" value="1"/>
</dbReference>
<keyword evidence="3 4" id="KW-0660">Purine salvage</keyword>
<feature type="binding site" evidence="4">
    <location>
        <position position="11"/>
    </location>
    <ligand>
        <name>phosphate</name>
        <dbReference type="ChEBI" id="CHEBI:43474"/>
    </ligand>
</feature>
<keyword evidence="4" id="KW-0539">Nucleus</keyword>